<reference evidence="5 8" key="2">
    <citation type="submission" date="2018-09" db="EMBL/GenBank/DDBJ databases">
        <title>Complete genome sequence of Cupriavidus oxalaticus T2, a bacterium capable of phenol tolerance and degradation.</title>
        <authorList>
            <person name="Yan J."/>
        </authorList>
    </citation>
    <scope>NUCLEOTIDE SEQUENCE [LARGE SCALE GENOMIC DNA]</scope>
    <source>
        <strain evidence="5 8">T2</strain>
    </source>
</reference>
<dbReference type="InterPro" id="IPR001208">
    <property type="entry name" value="MCM_dom"/>
</dbReference>
<dbReference type="GO" id="GO:0006508">
    <property type="term" value="P:proteolysis"/>
    <property type="evidence" value="ECO:0007669"/>
    <property type="project" value="UniProtKB-KW"/>
</dbReference>
<organism evidence="7">
    <name type="scientific">Cupriavidus oxalaticus</name>
    <dbReference type="NCBI Taxonomy" id="96344"/>
    <lineage>
        <taxon>Bacteria</taxon>
        <taxon>Pseudomonadati</taxon>
        <taxon>Pseudomonadota</taxon>
        <taxon>Betaproteobacteria</taxon>
        <taxon>Burkholderiales</taxon>
        <taxon>Burkholderiaceae</taxon>
        <taxon>Cupriavidus</taxon>
    </lineage>
</organism>
<proteinExistence type="inferred from homology"/>
<evidence type="ECO:0000313" key="7">
    <source>
        <dbReference type="EMBL" id="SPC11131.1"/>
    </source>
</evidence>
<dbReference type="SUPFAM" id="SSF54211">
    <property type="entry name" value="Ribosomal protein S5 domain 2-like"/>
    <property type="match status" value="1"/>
</dbReference>
<evidence type="ECO:0000313" key="6">
    <source>
        <dbReference type="EMBL" id="QRQ94527.1"/>
    </source>
</evidence>
<dbReference type="InterPro" id="IPR020568">
    <property type="entry name" value="Ribosomal_Su5_D2-typ_SF"/>
</dbReference>
<dbReference type="RefSeq" id="WP_063236628.1">
    <property type="nucleotide sequence ID" value="NZ_CP032519.1"/>
</dbReference>
<gene>
    <name evidence="7" type="ORF">CO2235_10516</name>
    <name evidence="5" type="ORF">D2917_14000</name>
    <name evidence="6" type="ORF">JTE92_13555</name>
</gene>
<dbReference type="OrthoDB" id="9813147at2"/>
<dbReference type="GeneID" id="303490561"/>
<dbReference type="NCBIfam" id="TIGR00368">
    <property type="entry name" value="YifB family Mg chelatase-like AAA ATPase"/>
    <property type="match status" value="1"/>
</dbReference>
<dbReference type="Pfam" id="PF13335">
    <property type="entry name" value="Mg_chelatase_C"/>
    <property type="match status" value="1"/>
</dbReference>
<dbReference type="SMART" id="SM00382">
    <property type="entry name" value="AAA"/>
    <property type="match status" value="1"/>
</dbReference>
<evidence type="ECO:0000256" key="3">
    <source>
        <dbReference type="ARBA" id="ARBA00022840"/>
    </source>
</evidence>
<dbReference type="PANTHER" id="PTHR32039">
    <property type="entry name" value="MAGNESIUM-CHELATASE SUBUNIT CHLI"/>
    <property type="match status" value="1"/>
</dbReference>
<dbReference type="InterPro" id="IPR000523">
    <property type="entry name" value="Mg_chelatse_chII-like_cat_dom"/>
</dbReference>
<dbReference type="InterPro" id="IPR003593">
    <property type="entry name" value="AAA+_ATPase"/>
</dbReference>
<reference evidence="6 9" key="3">
    <citation type="submission" date="2021-02" db="EMBL/GenBank/DDBJ databases">
        <title>Complete Genome Sequence of Cupriavidus oxalaticus Strain Ox1, a Soil Oxalate-Degrading Species.</title>
        <authorList>
            <person name="Palmieri F."/>
            <person name="Udriet P."/>
            <person name="Deuasquier M."/>
            <person name="Beaudoing E."/>
            <person name="Johnson S.L."/>
            <person name="Davenport K.W."/>
            <person name="Chain P.S."/>
            <person name="Bindschedler S."/>
            <person name="Junier P."/>
        </authorList>
    </citation>
    <scope>NUCLEOTIDE SEQUENCE [LARGE SCALE GENOMIC DNA]</scope>
    <source>
        <strain evidence="6 9">Ox1</strain>
    </source>
</reference>
<dbReference type="SUPFAM" id="SSF52540">
    <property type="entry name" value="P-loop containing nucleoside triphosphate hydrolases"/>
    <property type="match status" value="1"/>
</dbReference>
<name>A0A375FUE4_9BURK</name>
<dbReference type="Pfam" id="PF01078">
    <property type="entry name" value="Mg_chelatase"/>
    <property type="match status" value="1"/>
</dbReference>
<dbReference type="Proteomes" id="UP000256862">
    <property type="component" value="Chromosome CO2235"/>
</dbReference>
<dbReference type="Proteomes" id="UP000325743">
    <property type="component" value="Chromosome 2"/>
</dbReference>
<comment type="similarity">
    <text evidence="1">Belongs to the Mg-chelatase subunits D/I family. ComM subfamily.</text>
</comment>
<protein>
    <submittedName>
        <fullName evidence="5">ATP-dependent protease</fullName>
    </submittedName>
    <submittedName>
        <fullName evidence="6">YifB family Mg chelatase-like AAA ATPase</fullName>
    </submittedName>
</protein>
<evidence type="ECO:0000256" key="2">
    <source>
        <dbReference type="ARBA" id="ARBA00022741"/>
    </source>
</evidence>
<dbReference type="EMBL" id="CP069812">
    <property type="protein sequence ID" value="QRQ94527.1"/>
    <property type="molecule type" value="Genomic_DNA"/>
</dbReference>
<dbReference type="AlphaFoldDB" id="A0A375FUE4"/>
<keyword evidence="9" id="KW-1185">Reference proteome</keyword>
<dbReference type="InterPro" id="IPR025158">
    <property type="entry name" value="Mg_chelat-rel_C"/>
</dbReference>
<evidence type="ECO:0000259" key="4">
    <source>
        <dbReference type="SMART" id="SM00382"/>
    </source>
</evidence>
<keyword evidence="5" id="KW-0645">Protease</keyword>
<dbReference type="EMBL" id="OGUS01000109">
    <property type="protein sequence ID" value="SPC11131.1"/>
    <property type="molecule type" value="Genomic_DNA"/>
</dbReference>
<dbReference type="InterPro" id="IPR004482">
    <property type="entry name" value="Mg_chelat-rel"/>
</dbReference>
<sequence>MSLAVLGSRALTGIAAPPVRVETHLANGLPVFTIVGLADTGVRESRERVRAAILNSGYEFPNRRITVNLAPADLPKESGRFDLAIALGILAASGQIPADALDHHEFAAELSLSGELRPVRGALAMAMGLAQDNAARHAAGATPCAFLVASGNGPEAALIEDLAVHAAATLREVCEHLGGRPDARLPRAAPAALPRSVASGPDMRDVRGQAQARRAMEVAAAGQHSALLVGPPGTGKSMLAQRLPGLLPPMSLQEALESAAVMSLTPGGFRTALWGQRPCRAPHHTASGPAMVGGGGNPRPGEISLAHHGVLFLDELPEFDRRVLEVLREPLESGRITIARANGHADFPASFQFVAAMNPCPCGYLGHPDRPCRCTPDQVRRYQSRISGPMLDRIDLQVEVPAQDQGEMLDGPPGEPSAAVRERALAARMLQLARQGKPNSELGGREIEQHCQLESQAQALLRGAMARLSWSARAYFRVLKVARTIADLDNAAVLSAAHVAEAIQYRRALRMASG</sequence>
<dbReference type="GO" id="GO:0003677">
    <property type="term" value="F:DNA binding"/>
    <property type="evidence" value="ECO:0007669"/>
    <property type="project" value="InterPro"/>
</dbReference>
<evidence type="ECO:0000313" key="5">
    <source>
        <dbReference type="EMBL" id="QEZ45456.1"/>
    </source>
</evidence>
<keyword evidence="3" id="KW-0067">ATP-binding</keyword>
<accession>A0A375FUE4</accession>
<dbReference type="GO" id="GO:0008233">
    <property type="term" value="F:peptidase activity"/>
    <property type="evidence" value="ECO:0007669"/>
    <property type="project" value="UniProtKB-KW"/>
</dbReference>
<dbReference type="Proteomes" id="UP000623307">
    <property type="component" value="Chromosome 2"/>
</dbReference>
<dbReference type="NCBIfam" id="NF007365">
    <property type="entry name" value="PRK09862.1"/>
    <property type="match status" value="1"/>
</dbReference>
<dbReference type="InterPro" id="IPR014721">
    <property type="entry name" value="Ribsml_uS5_D2-typ_fold_subgr"/>
</dbReference>
<reference evidence="7" key="1">
    <citation type="submission" date="2018-01" db="EMBL/GenBank/DDBJ databases">
        <authorList>
            <person name="Clerissi C."/>
        </authorList>
    </citation>
    <scope>NUCLEOTIDE SEQUENCE</scope>
    <source>
        <strain evidence="7">Cupriavidus oxalaticus LMG 2235</strain>
    </source>
</reference>
<keyword evidence="2" id="KW-0547">Nucleotide-binding</keyword>
<dbReference type="PANTHER" id="PTHR32039:SF7">
    <property type="entry name" value="COMPETENCE PROTEIN COMM"/>
    <property type="match status" value="1"/>
</dbReference>
<dbReference type="InterPro" id="IPR045006">
    <property type="entry name" value="CHLI-like"/>
</dbReference>
<dbReference type="Gene3D" id="3.30.230.10">
    <property type="match status" value="1"/>
</dbReference>
<evidence type="ECO:0000256" key="1">
    <source>
        <dbReference type="ARBA" id="ARBA00006354"/>
    </source>
</evidence>
<dbReference type="PRINTS" id="PR01657">
    <property type="entry name" value="MCMFAMILY"/>
</dbReference>
<evidence type="ECO:0000313" key="8">
    <source>
        <dbReference type="Proteomes" id="UP000325743"/>
    </source>
</evidence>
<feature type="domain" description="AAA+ ATPase" evidence="4">
    <location>
        <begin position="222"/>
        <end position="404"/>
    </location>
</feature>
<dbReference type="InterPro" id="IPR027417">
    <property type="entry name" value="P-loop_NTPase"/>
</dbReference>
<evidence type="ECO:0000313" key="9">
    <source>
        <dbReference type="Proteomes" id="UP000623307"/>
    </source>
</evidence>
<dbReference type="Gene3D" id="3.40.50.300">
    <property type="entry name" value="P-loop containing nucleotide triphosphate hydrolases"/>
    <property type="match status" value="1"/>
</dbReference>
<dbReference type="GO" id="GO:0005524">
    <property type="term" value="F:ATP binding"/>
    <property type="evidence" value="ECO:0007669"/>
    <property type="project" value="UniProtKB-KW"/>
</dbReference>
<dbReference type="EMBL" id="CP032519">
    <property type="protein sequence ID" value="QEZ45456.1"/>
    <property type="molecule type" value="Genomic_DNA"/>
</dbReference>
<dbReference type="Pfam" id="PF13541">
    <property type="entry name" value="ChlI"/>
    <property type="match status" value="1"/>
</dbReference>
<keyword evidence="5" id="KW-0378">Hydrolase</keyword>